<dbReference type="PANTHER" id="PTHR33755">
    <property type="entry name" value="TOXIN PARE1-RELATED"/>
    <property type="match status" value="1"/>
</dbReference>
<dbReference type="SUPFAM" id="SSF143011">
    <property type="entry name" value="RelE-like"/>
    <property type="match status" value="1"/>
</dbReference>
<dbReference type="KEGG" id="amob:HG15A2_48010"/>
<reference evidence="3 4" key="1">
    <citation type="submission" date="2019-02" db="EMBL/GenBank/DDBJ databases">
        <title>Deep-cultivation of Planctomycetes and their phenomic and genomic characterization uncovers novel biology.</title>
        <authorList>
            <person name="Wiegand S."/>
            <person name="Jogler M."/>
            <person name="Boedeker C."/>
            <person name="Pinto D."/>
            <person name="Vollmers J."/>
            <person name="Rivas-Marin E."/>
            <person name="Kohn T."/>
            <person name="Peeters S.H."/>
            <person name="Heuer A."/>
            <person name="Rast P."/>
            <person name="Oberbeckmann S."/>
            <person name="Bunk B."/>
            <person name="Jeske O."/>
            <person name="Meyerdierks A."/>
            <person name="Storesund J.E."/>
            <person name="Kallscheuer N."/>
            <person name="Luecker S."/>
            <person name="Lage O.M."/>
            <person name="Pohl T."/>
            <person name="Merkel B.J."/>
            <person name="Hornburger P."/>
            <person name="Mueller R.-W."/>
            <person name="Bruemmer F."/>
            <person name="Labrenz M."/>
            <person name="Spormann A.M."/>
            <person name="Op den Camp H."/>
            <person name="Overmann J."/>
            <person name="Amann R."/>
            <person name="Jetten M.S.M."/>
            <person name="Mascher T."/>
            <person name="Medema M.H."/>
            <person name="Devos D.P."/>
            <person name="Kaster A.-K."/>
            <person name="Ovreas L."/>
            <person name="Rohde M."/>
            <person name="Galperin M.Y."/>
            <person name="Jogler C."/>
        </authorList>
    </citation>
    <scope>NUCLEOTIDE SEQUENCE [LARGE SCALE GENOMIC DNA]</scope>
    <source>
        <strain evidence="3 4">HG15A2</strain>
    </source>
</reference>
<proteinExistence type="inferred from homology"/>
<accession>A0A517N2U8</accession>
<keyword evidence="4" id="KW-1185">Reference proteome</keyword>
<dbReference type="Proteomes" id="UP000319852">
    <property type="component" value="Chromosome"/>
</dbReference>
<evidence type="ECO:0000313" key="4">
    <source>
        <dbReference type="Proteomes" id="UP000319852"/>
    </source>
</evidence>
<dbReference type="Gene3D" id="3.30.2310.20">
    <property type="entry name" value="RelE-like"/>
    <property type="match status" value="1"/>
</dbReference>
<evidence type="ECO:0000313" key="3">
    <source>
        <dbReference type="EMBL" id="QDT01459.1"/>
    </source>
</evidence>
<keyword evidence="2" id="KW-1277">Toxin-antitoxin system</keyword>
<dbReference type="InterPro" id="IPR007712">
    <property type="entry name" value="RelE/ParE_toxin"/>
</dbReference>
<dbReference type="RefSeq" id="WP_145063644.1">
    <property type="nucleotide sequence ID" value="NZ_CP036263.1"/>
</dbReference>
<comment type="similarity">
    <text evidence="1">Belongs to the RelE toxin family.</text>
</comment>
<evidence type="ECO:0000256" key="1">
    <source>
        <dbReference type="ARBA" id="ARBA00006226"/>
    </source>
</evidence>
<dbReference type="PANTHER" id="PTHR33755:SF5">
    <property type="entry name" value="TYPE II TOXIN-ANTITOXIN SYSTEM RELE_PARE FAMILY TOXIN"/>
    <property type="match status" value="1"/>
</dbReference>
<dbReference type="InterPro" id="IPR035093">
    <property type="entry name" value="RelE/ParE_toxin_dom_sf"/>
</dbReference>
<dbReference type="InterPro" id="IPR051803">
    <property type="entry name" value="TA_system_RelE-like_toxin"/>
</dbReference>
<dbReference type="AlphaFoldDB" id="A0A517N2U8"/>
<gene>
    <name evidence="3" type="ORF">HG15A2_48010</name>
</gene>
<dbReference type="OrthoDB" id="9798046at2"/>
<protein>
    <submittedName>
        <fullName evidence="3">Plasmid stabilization system protein</fullName>
    </submittedName>
</protein>
<evidence type="ECO:0000256" key="2">
    <source>
        <dbReference type="ARBA" id="ARBA00022649"/>
    </source>
</evidence>
<dbReference type="EMBL" id="CP036263">
    <property type="protein sequence ID" value="QDT01459.1"/>
    <property type="molecule type" value="Genomic_DNA"/>
</dbReference>
<dbReference type="Pfam" id="PF05016">
    <property type="entry name" value="ParE_toxin"/>
    <property type="match status" value="1"/>
</dbReference>
<name>A0A517N2U8_9BACT</name>
<sequence>MSVEIAWTRQARQDLRGIRAHIAQDAPATAAAYVRGLRNSVNRLKKFPYSGEVVPELGREELREVLRGNYRLIYRVSQNRVDILTVFHGARLLDETDF</sequence>
<organism evidence="3 4">
    <name type="scientific">Adhaeretor mobilis</name>
    <dbReference type="NCBI Taxonomy" id="1930276"/>
    <lineage>
        <taxon>Bacteria</taxon>
        <taxon>Pseudomonadati</taxon>
        <taxon>Planctomycetota</taxon>
        <taxon>Planctomycetia</taxon>
        <taxon>Pirellulales</taxon>
        <taxon>Lacipirellulaceae</taxon>
        <taxon>Adhaeretor</taxon>
    </lineage>
</organism>